<accession>A0AA88EHR7</accession>
<dbReference type="EMBL" id="BTGU01019698">
    <property type="protein sequence ID" value="GMN73525.1"/>
    <property type="molecule type" value="Genomic_DNA"/>
</dbReference>
<dbReference type="Proteomes" id="UP001187192">
    <property type="component" value="Unassembled WGS sequence"/>
</dbReference>
<keyword evidence="8" id="KW-0547">Nucleotide-binding</keyword>
<keyword evidence="2" id="KW-0723">Serine/threonine-protein kinase</keyword>
<dbReference type="PROSITE" id="PS50011">
    <property type="entry name" value="PROTEIN_KINASE_DOM"/>
    <property type="match status" value="1"/>
</dbReference>
<evidence type="ECO:0000256" key="4">
    <source>
        <dbReference type="ARBA" id="ARBA00022679"/>
    </source>
</evidence>
<evidence type="ECO:0000256" key="14">
    <source>
        <dbReference type="ARBA" id="ARBA00023180"/>
    </source>
</evidence>
<protein>
    <recommendedName>
        <fullName evidence="18">Protein kinase domain-containing protein</fullName>
    </recommendedName>
</protein>
<keyword evidence="3" id="KW-0597">Phosphoprotein</keyword>
<evidence type="ECO:0000259" key="18">
    <source>
        <dbReference type="PROSITE" id="PS50011"/>
    </source>
</evidence>
<dbReference type="Gene3D" id="1.10.510.10">
    <property type="entry name" value="Transferase(Phosphotransferase) domain 1"/>
    <property type="match status" value="1"/>
</dbReference>
<comment type="subcellular location">
    <subcellularLocation>
        <location evidence="1">Membrane</location>
        <topology evidence="1">Single-pass membrane protein</topology>
    </subcellularLocation>
</comment>
<dbReference type="GO" id="GO:0005886">
    <property type="term" value="C:plasma membrane"/>
    <property type="evidence" value="ECO:0007669"/>
    <property type="project" value="TreeGrafter"/>
</dbReference>
<gene>
    <name evidence="19" type="ORF">TIFTF001_056109</name>
    <name evidence="20" type="ORF">TIFTF001_056110</name>
</gene>
<evidence type="ECO:0000256" key="15">
    <source>
        <dbReference type="PIRSR" id="PIRSR000615-1"/>
    </source>
</evidence>
<dbReference type="GO" id="GO:0005524">
    <property type="term" value="F:ATP binding"/>
    <property type="evidence" value="ECO:0007669"/>
    <property type="project" value="UniProtKB-KW"/>
</dbReference>
<evidence type="ECO:0000256" key="12">
    <source>
        <dbReference type="ARBA" id="ARBA00023136"/>
    </source>
</evidence>
<proteinExistence type="predicted"/>
<evidence type="ECO:0000256" key="13">
    <source>
        <dbReference type="ARBA" id="ARBA00023170"/>
    </source>
</evidence>
<evidence type="ECO:0000313" key="21">
    <source>
        <dbReference type="Proteomes" id="UP001187192"/>
    </source>
</evidence>
<feature type="binding site" evidence="16">
    <location>
        <position position="109"/>
    </location>
    <ligand>
        <name>Mg(2+)</name>
        <dbReference type="ChEBI" id="CHEBI:18420"/>
    </ligand>
</feature>
<evidence type="ECO:0000256" key="11">
    <source>
        <dbReference type="ARBA" id="ARBA00022989"/>
    </source>
</evidence>
<evidence type="ECO:0000256" key="3">
    <source>
        <dbReference type="ARBA" id="ARBA00022553"/>
    </source>
</evidence>
<dbReference type="GO" id="GO:0004674">
    <property type="term" value="F:protein serine/threonine kinase activity"/>
    <property type="evidence" value="ECO:0007669"/>
    <property type="project" value="UniProtKB-KW"/>
</dbReference>
<dbReference type="GO" id="GO:0046872">
    <property type="term" value="F:metal ion binding"/>
    <property type="evidence" value="ECO:0007669"/>
    <property type="project" value="UniProtKB-KW"/>
</dbReference>
<keyword evidence="11" id="KW-1133">Transmembrane helix</keyword>
<evidence type="ECO:0000256" key="8">
    <source>
        <dbReference type="ARBA" id="ARBA00022741"/>
    </source>
</evidence>
<evidence type="ECO:0000256" key="1">
    <source>
        <dbReference type="ARBA" id="ARBA00004167"/>
    </source>
</evidence>
<keyword evidence="16" id="KW-0460">Magnesium</keyword>
<evidence type="ECO:0000256" key="6">
    <source>
        <dbReference type="ARBA" id="ARBA00022729"/>
    </source>
</evidence>
<evidence type="ECO:0000313" key="20">
    <source>
        <dbReference type="EMBL" id="GMN73530.1"/>
    </source>
</evidence>
<feature type="domain" description="Protein kinase" evidence="18">
    <location>
        <begin position="1"/>
        <end position="244"/>
    </location>
</feature>
<dbReference type="InterPro" id="IPR008271">
    <property type="entry name" value="Ser/Thr_kinase_AS"/>
</dbReference>
<reference evidence="19" key="1">
    <citation type="submission" date="2023-07" db="EMBL/GenBank/DDBJ databases">
        <title>draft genome sequence of fig (Ficus carica).</title>
        <authorList>
            <person name="Takahashi T."/>
            <person name="Nishimura K."/>
        </authorList>
    </citation>
    <scope>NUCLEOTIDE SEQUENCE</scope>
</reference>
<organism evidence="19 21">
    <name type="scientific">Ficus carica</name>
    <name type="common">Common fig</name>
    <dbReference type="NCBI Taxonomy" id="3494"/>
    <lineage>
        <taxon>Eukaryota</taxon>
        <taxon>Viridiplantae</taxon>
        <taxon>Streptophyta</taxon>
        <taxon>Embryophyta</taxon>
        <taxon>Tracheophyta</taxon>
        <taxon>Spermatophyta</taxon>
        <taxon>Magnoliopsida</taxon>
        <taxon>eudicotyledons</taxon>
        <taxon>Gunneridae</taxon>
        <taxon>Pentapetalae</taxon>
        <taxon>rosids</taxon>
        <taxon>fabids</taxon>
        <taxon>Rosales</taxon>
        <taxon>Moraceae</taxon>
        <taxon>Ficeae</taxon>
        <taxon>Ficus</taxon>
    </lineage>
</organism>
<evidence type="ECO:0000256" key="17">
    <source>
        <dbReference type="SAM" id="MobiDB-lite"/>
    </source>
</evidence>
<name>A0AA88EHR7_FICCA</name>
<keyword evidence="21" id="KW-1185">Reference proteome</keyword>
<keyword evidence="4" id="KW-0808">Transferase</keyword>
<dbReference type="SUPFAM" id="SSF56112">
    <property type="entry name" value="Protein kinase-like (PK-like)"/>
    <property type="match status" value="1"/>
</dbReference>
<keyword evidence="9" id="KW-0418">Kinase</keyword>
<keyword evidence="10" id="KW-0067">ATP-binding</keyword>
<keyword evidence="14" id="KW-0325">Glycoprotein</keyword>
<dbReference type="EMBL" id="BTGU01019699">
    <property type="protein sequence ID" value="GMN73530.1"/>
    <property type="molecule type" value="Genomic_DNA"/>
</dbReference>
<evidence type="ECO:0000256" key="7">
    <source>
        <dbReference type="ARBA" id="ARBA00022737"/>
    </source>
</evidence>
<evidence type="ECO:0000256" key="2">
    <source>
        <dbReference type="ARBA" id="ARBA00022527"/>
    </source>
</evidence>
<comment type="caution">
    <text evidence="19">The sequence shown here is derived from an EMBL/GenBank/DDBJ whole genome shotgun (WGS) entry which is preliminary data.</text>
</comment>
<dbReference type="FunFam" id="1.10.510.10:FF:000343">
    <property type="entry name" value="Cysteine-rich receptor-like protein kinase 28"/>
    <property type="match status" value="1"/>
</dbReference>
<dbReference type="Gene3D" id="3.30.200.20">
    <property type="entry name" value="Phosphorylase Kinase, domain 1"/>
    <property type="match status" value="1"/>
</dbReference>
<keyword evidence="7" id="KW-0677">Repeat</keyword>
<dbReference type="SMART" id="SM00220">
    <property type="entry name" value="S_TKc"/>
    <property type="match status" value="1"/>
</dbReference>
<dbReference type="AlphaFoldDB" id="A0AA88EHR7"/>
<dbReference type="PROSITE" id="PS00108">
    <property type="entry name" value="PROTEIN_KINASE_ST"/>
    <property type="match status" value="1"/>
</dbReference>
<feature type="active site" description="Proton acceptor" evidence="15">
    <location>
        <position position="91"/>
    </location>
</feature>
<feature type="binding site" evidence="16">
    <location>
        <position position="96"/>
    </location>
    <ligand>
        <name>Mg(2+)</name>
        <dbReference type="ChEBI" id="CHEBI:18420"/>
    </ligand>
</feature>
<dbReference type="PANTHER" id="PTHR27002:SF1080">
    <property type="entry name" value="CYSTEINE-RICH RECEPTOR-LIKE PROTEIN KINASE 29"/>
    <property type="match status" value="1"/>
</dbReference>
<evidence type="ECO:0000256" key="9">
    <source>
        <dbReference type="ARBA" id="ARBA00022777"/>
    </source>
</evidence>
<keyword evidence="5" id="KW-0812">Transmembrane</keyword>
<evidence type="ECO:0000256" key="16">
    <source>
        <dbReference type="PIRSR" id="PIRSR000615-3"/>
    </source>
</evidence>
<sequence length="285" mass="32035">MQGEEQFMNEILLVTKLQHRNLVSLLGFCSEASERLLIYEFLGNGSLDHFIFDPVKRIELTWELRYKIICGIAWGILFLHEDSKHRVVHRDLKASNVLLDENMNPKISDFGMARLFGVDQSEANTHRPMGTYGYMAPEYASHGRFSAKSDVFSFGVLILELVSGKRNSWWDSSGDLVHLLSYTWKIWREGNASRLVDSTLGGEGSRSSEIMRCIHIGLLCVQENAEQRPTMNSVVLMLTSHSTTLPLPSRPAFFMYNSAVATPNSGETTSEQSASTKSATYLSIS</sequence>
<keyword evidence="6" id="KW-0732">Signal</keyword>
<evidence type="ECO:0000313" key="19">
    <source>
        <dbReference type="EMBL" id="GMN73525.1"/>
    </source>
</evidence>
<dbReference type="InterPro" id="IPR011009">
    <property type="entry name" value="Kinase-like_dom_sf"/>
</dbReference>
<evidence type="ECO:0000256" key="10">
    <source>
        <dbReference type="ARBA" id="ARBA00022840"/>
    </source>
</evidence>
<feature type="region of interest" description="Disordered" evidence="17">
    <location>
        <begin position="263"/>
        <end position="285"/>
    </location>
</feature>
<dbReference type="InterPro" id="IPR001245">
    <property type="entry name" value="Ser-Thr/Tyr_kinase_cat_dom"/>
</dbReference>
<dbReference type="PANTHER" id="PTHR27002">
    <property type="entry name" value="RECEPTOR-LIKE SERINE/THREONINE-PROTEIN KINASE SD1-8"/>
    <property type="match status" value="1"/>
</dbReference>
<keyword evidence="12" id="KW-0472">Membrane</keyword>
<keyword evidence="16" id="KW-0479">Metal-binding</keyword>
<evidence type="ECO:0000256" key="5">
    <source>
        <dbReference type="ARBA" id="ARBA00022692"/>
    </source>
</evidence>
<dbReference type="Pfam" id="PF07714">
    <property type="entry name" value="PK_Tyr_Ser-Thr"/>
    <property type="match status" value="1"/>
</dbReference>
<dbReference type="InterPro" id="IPR000719">
    <property type="entry name" value="Prot_kinase_dom"/>
</dbReference>
<keyword evidence="13" id="KW-0675">Receptor</keyword>